<dbReference type="GO" id="GO:0016020">
    <property type="term" value="C:membrane"/>
    <property type="evidence" value="ECO:0007669"/>
    <property type="project" value="UniProtKB-SubCell"/>
</dbReference>
<dbReference type="InterPro" id="IPR005828">
    <property type="entry name" value="MFS_sugar_transport-like"/>
</dbReference>
<accession>A8XSE2</accession>
<reference evidence="9 10" key="1">
    <citation type="journal article" date="2003" name="PLoS Biol.">
        <title>The genome sequence of Caenorhabditis briggsae: a platform for comparative genomics.</title>
        <authorList>
            <person name="Stein L.D."/>
            <person name="Bao Z."/>
            <person name="Blasiar D."/>
            <person name="Blumenthal T."/>
            <person name="Brent M.R."/>
            <person name="Chen N."/>
            <person name="Chinwalla A."/>
            <person name="Clarke L."/>
            <person name="Clee C."/>
            <person name="Coghlan A."/>
            <person name="Coulson A."/>
            <person name="D'Eustachio P."/>
            <person name="Fitch D.H."/>
            <person name="Fulton L.A."/>
            <person name="Fulton R.E."/>
            <person name="Griffiths-Jones S."/>
            <person name="Harris T.W."/>
            <person name="Hillier L.W."/>
            <person name="Kamath R."/>
            <person name="Kuwabara P.E."/>
            <person name="Mardis E.R."/>
            <person name="Marra M.A."/>
            <person name="Miner T.L."/>
            <person name="Minx P."/>
            <person name="Mullikin J.C."/>
            <person name="Plumb R.W."/>
            <person name="Rogers J."/>
            <person name="Schein J.E."/>
            <person name="Sohrmann M."/>
            <person name="Spieth J."/>
            <person name="Stajich J.E."/>
            <person name="Wei C."/>
            <person name="Willey D."/>
            <person name="Wilson R.K."/>
            <person name="Durbin R."/>
            <person name="Waterston R.H."/>
        </authorList>
    </citation>
    <scope>NUCLEOTIDE SEQUENCE [LARGE SCALE GENOMIC DNA]</scope>
    <source>
        <strain evidence="9 10">AF16</strain>
    </source>
</reference>
<dbReference type="PROSITE" id="PS00217">
    <property type="entry name" value="SUGAR_TRANSPORT_2"/>
    <property type="match status" value="1"/>
</dbReference>
<feature type="chain" id="PRO_5002733797" evidence="7">
    <location>
        <begin position="22"/>
        <end position="541"/>
    </location>
</feature>
<feature type="transmembrane region" description="Helical" evidence="6">
    <location>
        <begin position="397"/>
        <end position="418"/>
    </location>
</feature>
<feature type="transmembrane region" description="Helical" evidence="6">
    <location>
        <begin position="365"/>
        <end position="385"/>
    </location>
</feature>
<feature type="transmembrane region" description="Helical" evidence="6">
    <location>
        <begin position="258"/>
        <end position="278"/>
    </location>
</feature>
<keyword evidence="7" id="KW-0732">Signal</keyword>
<feature type="transmembrane region" description="Helical" evidence="6">
    <location>
        <begin position="336"/>
        <end position="353"/>
    </location>
</feature>
<dbReference type="AlphaFoldDB" id="A8XSE2"/>
<feature type="transmembrane region" description="Helical" evidence="6">
    <location>
        <begin position="233"/>
        <end position="252"/>
    </location>
</feature>
<dbReference type="RefSeq" id="XP_002642315.2">
    <property type="nucleotide sequence ID" value="XM_002642269.2"/>
</dbReference>
<feature type="signal peptide" evidence="7">
    <location>
        <begin position="1"/>
        <end position="21"/>
    </location>
</feature>
<feature type="region of interest" description="Disordered" evidence="5">
    <location>
        <begin position="520"/>
        <end position="541"/>
    </location>
</feature>
<evidence type="ECO:0000256" key="4">
    <source>
        <dbReference type="ARBA" id="ARBA00023136"/>
    </source>
</evidence>
<feature type="transmembrane region" description="Helical" evidence="6">
    <location>
        <begin position="200"/>
        <end position="221"/>
    </location>
</feature>
<name>A8XSE2_CAEBR</name>
<evidence type="ECO:0000313" key="10">
    <source>
        <dbReference type="Proteomes" id="UP000008549"/>
    </source>
</evidence>
<dbReference type="PROSITE" id="PS50850">
    <property type="entry name" value="MFS"/>
    <property type="match status" value="1"/>
</dbReference>
<keyword evidence="4 6" id="KW-0472">Membrane</keyword>
<evidence type="ECO:0000259" key="8">
    <source>
        <dbReference type="PROSITE" id="PS50850"/>
    </source>
</evidence>
<comment type="subcellular location">
    <subcellularLocation>
        <location evidence="1">Membrane</location>
        <topology evidence="1">Multi-pass membrane protein</topology>
    </subcellularLocation>
</comment>
<reference evidence="9 10" key="2">
    <citation type="journal article" date="2011" name="PLoS Genet.">
        <title>Caenorhabditis briggsae recombinant inbred line genotypes reveal inter-strain incompatibility and the evolution of recombination.</title>
        <authorList>
            <person name="Ross J.A."/>
            <person name="Koboldt D.C."/>
            <person name="Staisch J.E."/>
            <person name="Chamberlin H.M."/>
            <person name="Gupta B.P."/>
            <person name="Miller R.D."/>
            <person name="Baird S.E."/>
            <person name="Haag E.S."/>
        </authorList>
    </citation>
    <scope>NUCLEOTIDE SEQUENCE [LARGE SCALE GENOMIC DNA]</scope>
    <source>
        <strain evidence="9 10">AF16</strain>
    </source>
</reference>
<evidence type="ECO:0000313" key="9">
    <source>
        <dbReference type="EMBL" id="CAP35784.2"/>
    </source>
</evidence>
<dbReference type="STRING" id="6238.A8XSE2"/>
<evidence type="ECO:0000256" key="6">
    <source>
        <dbReference type="SAM" id="Phobius"/>
    </source>
</evidence>
<dbReference type="SUPFAM" id="SSF103473">
    <property type="entry name" value="MFS general substrate transporter"/>
    <property type="match status" value="1"/>
</dbReference>
<dbReference type="Proteomes" id="UP000008549">
    <property type="component" value="Unassembled WGS sequence"/>
</dbReference>
<dbReference type="Gene3D" id="1.20.1250.20">
    <property type="entry name" value="MFS general substrate transporter like domains"/>
    <property type="match status" value="1"/>
</dbReference>
<dbReference type="OMA" id="EYDWICG"/>
<protein>
    <submittedName>
        <fullName evidence="9">Protein CBG18308</fullName>
    </submittedName>
</protein>
<evidence type="ECO:0000256" key="5">
    <source>
        <dbReference type="SAM" id="MobiDB-lite"/>
    </source>
</evidence>
<dbReference type="FunCoup" id="A8XSE2">
    <property type="interactions" value="6"/>
</dbReference>
<dbReference type="HOGENOM" id="CLU_001265_33_8_1"/>
<dbReference type="WormBase" id="CBG18308">
    <property type="protein sequence ID" value="CBP04308"/>
    <property type="gene ID" value="WBGene00037754"/>
</dbReference>
<evidence type="ECO:0000256" key="7">
    <source>
        <dbReference type="SAM" id="SignalP"/>
    </source>
</evidence>
<evidence type="ECO:0000313" key="11">
    <source>
        <dbReference type="WormBase" id="CBG18308"/>
    </source>
</evidence>
<feature type="compositionally biased region" description="Basic and acidic residues" evidence="5">
    <location>
        <begin position="531"/>
        <end position="541"/>
    </location>
</feature>
<keyword evidence="3 6" id="KW-1133">Transmembrane helix</keyword>
<dbReference type="eggNOG" id="KOG0255">
    <property type="taxonomic scope" value="Eukaryota"/>
</dbReference>
<feature type="transmembrane region" description="Helical" evidence="6">
    <location>
        <begin position="486"/>
        <end position="507"/>
    </location>
</feature>
<proteinExistence type="predicted"/>
<dbReference type="CTD" id="8584309"/>
<dbReference type="PANTHER" id="PTHR24064">
    <property type="entry name" value="SOLUTE CARRIER FAMILY 22 MEMBER"/>
    <property type="match status" value="1"/>
</dbReference>
<feature type="domain" description="Major facilitator superfamily (MFS) profile" evidence="8">
    <location>
        <begin position="73"/>
        <end position="511"/>
    </location>
</feature>
<dbReference type="InParanoid" id="A8XSE2"/>
<gene>
    <name evidence="9 11" type="ORF">CBG18308</name>
    <name evidence="9" type="ORF">CBG_18308</name>
</gene>
<dbReference type="GO" id="GO:0022857">
    <property type="term" value="F:transmembrane transporter activity"/>
    <property type="evidence" value="ECO:0007669"/>
    <property type="project" value="InterPro"/>
</dbReference>
<evidence type="ECO:0000256" key="3">
    <source>
        <dbReference type="ARBA" id="ARBA00022989"/>
    </source>
</evidence>
<dbReference type="EMBL" id="HE600936">
    <property type="protein sequence ID" value="CAP35784.2"/>
    <property type="molecule type" value="Genomic_DNA"/>
</dbReference>
<dbReference type="InterPro" id="IPR020846">
    <property type="entry name" value="MFS_dom"/>
</dbReference>
<feature type="transmembrane region" description="Helical" evidence="6">
    <location>
        <begin position="147"/>
        <end position="166"/>
    </location>
</feature>
<dbReference type="InterPro" id="IPR005829">
    <property type="entry name" value="Sugar_transporter_CS"/>
</dbReference>
<dbReference type="InterPro" id="IPR036259">
    <property type="entry name" value="MFS_trans_sf"/>
</dbReference>
<keyword evidence="10" id="KW-1185">Reference proteome</keyword>
<organism evidence="9 10">
    <name type="scientific">Caenorhabditis briggsae</name>
    <dbReference type="NCBI Taxonomy" id="6238"/>
    <lineage>
        <taxon>Eukaryota</taxon>
        <taxon>Metazoa</taxon>
        <taxon>Ecdysozoa</taxon>
        <taxon>Nematoda</taxon>
        <taxon>Chromadorea</taxon>
        <taxon>Rhabditida</taxon>
        <taxon>Rhabditina</taxon>
        <taxon>Rhabditomorpha</taxon>
        <taxon>Rhabditoidea</taxon>
        <taxon>Rhabditidae</taxon>
        <taxon>Peloderinae</taxon>
        <taxon>Caenorhabditis</taxon>
    </lineage>
</organism>
<sequence>MSSIIPTLSLSFSLLISFVFSKNPLICPQPKNKTIVSIFFFIKIRFPRSEKRIFSSFLVTPMWFDINRFHLLVLLTWQFSIFFASQQIFPIFSNYVPQWKCGDSEPTSDCDVYQTCKANLTFVNVAFKSAAMEYDWICGKSAYLKSLFSQIQFAGVLCGTFSFGAVSDVVGRKPVAVFALSLGILMNFVTGLAPNYQLLLGIRFFLGLSVGGTLVVVCTFVMEMLLPKQRMALRAFFNWGVARLMMTLIAMALPEWRISSIACAIAALPALIIIIFVFPESPTWLHNKGRLDEMKKSEKHIAKMAGVSYVPIEHQKIEHSKTVMEMLQTKGLMRRLFVLWSMWFVASICGYATDLNSNTISGDLFVNQILFSILIAVSKMILVIFDTHVPSFRRRTLHQGAQLVVCICFLILTFMTFYGYTGLAFLIVNLIGTVFIEYTWDACYLCAVESMETACRASATGTCSLVARIGAILAPMLNYANLWWPPSVYLTVVLLGTINLIISYFFLVETKNVNLDNVHIDPSSEEGTPMIDEKPSQKSDQ</sequence>
<evidence type="ECO:0000256" key="1">
    <source>
        <dbReference type="ARBA" id="ARBA00004141"/>
    </source>
</evidence>
<keyword evidence="2 6" id="KW-0812">Transmembrane</keyword>
<dbReference type="GeneID" id="8584309"/>
<evidence type="ECO:0000256" key="2">
    <source>
        <dbReference type="ARBA" id="ARBA00022692"/>
    </source>
</evidence>
<feature type="transmembrane region" description="Helical" evidence="6">
    <location>
        <begin position="175"/>
        <end position="194"/>
    </location>
</feature>
<dbReference type="Pfam" id="PF00083">
    <property type="entry name" value="Sugar_tr"/>
    <property type="match status" value="1"/>
</dbReference>
<dbReference type="KEGG" id="cbr:CBG_18308"/>